<keyword evidence="13" id="KW-1185">Reference proteome</keyword>
<organism evidence="12 13">
    <name type="scientific">Rugosibacter aromaticivorans</name>
    <dbReference type="NCBI Taxonomy" id="1565605"/>
    <lineage>
        <taxon>Bacteria</taxon>
        <taxon>Pseudomonadati</taxon>
        <taxon>Pseudomonadota</taxon>
        <taxon>Betaproteobacteria</taxon>
        <taxon>Nitrosomonadales</taxon>
        <taxon>Sterolibacteriaceae</taxon>
        <taxon>Rugosibacter</taxon>
    </lineage>
</organism>
<reference evidence="12 13" key="1">
    <citation type="journal article" date="2015" name="Genome Announc.">
        <title>Complete Genome Sequence of a Novel Bacterium within the Family Rhodocyclaceae That Degrades Polycyclic Aromatic Hydrocarbons.</title>
        <authorList>
            <person name="Singleton D.R."/>
            <person name="Dickey A.N."/>
            <person name="Scholl E.H."/>
            <person name="Wright F.A."/>
            <person name="Aitken M.D."/>
        </authorList>
    </citation>
    <scope>NUCLEOTIDE SEQUENCE [LARGE SCALE GENOMIC DNA]</scope>
    <source>
        <strain evidence="13">PG1-Ca6</strain>
    </source>
</reference>
<evidence type="ECO:0000259" key="11">
    <source>
        <dbReference type="Pfam" id="PF25963"/>
    </source>
</evidence>
<feature type="transmembrane region" description="Helical" evidence="9">
    <location>
        <begin position="17"/>
        <end position="37"/>
    </location>
</feature>
<keyword evidence="3" id="KW-0813">Transport</keyword>
<dbReference type="Pfam" id="PF25885">
    <property type="entry name" value="HH_EMRA"/>
    <property type="match status" value="1"/>
</dbReference>
<dbReference type="InterPro" id="IPR050739">
    <property type="entry name" value="MFP"/>
</dbReference>
<dbReference type="Gene3D" id="2.40.30.170">
    <property type="match status" value="1"/>
</dbReference>
<keyword evidence="8 9" id="KW-0472">Membrane</keyword>
<evidence type="ECO:0000256" key="9">
    <source>
        <dbReference type="SAM" id="Phobius"/>
    </source>
</evidence>
<evidence type="ECO:0000256" key="5">
    <source>
        <dbReference type="ARBA" id="ARBA00022519"/>
    </source>
</evidence>
<evidence type="ECO:0000256" key="1">
    <source>
        <dbReference type="ARBA" id="ARBA00004377"/>
    </source>
</evidence>
<dbReference type="InterPro" id="IPR058634">
    <property type="entry name" value="AaeA-lik-b-barrel"/>
</dbReference>
<comment type="similarity">
    <text evidence="2">Belongs to the membrane fusion protein (MFP) (TC 8.A.1) family.</text>
</comment>
<sequence length="385" mass="41582">MTTENETYTNGNKRKRMLIGVTLTFILAIILYGLYYIRVLTQREETDNAYVGGNLVVLTSQIAGSVREIHADETERVEAGAEIVKLDTIDSEVALREAEAQLGATVRQLRGQYAGIAQYEAQVQQRKLSLQKAEEDLARRVPLAADHTLSAEEVTHARQTVADARAALDIASKQAAAARAGLAGVDLSRHPSVLAAKAAWVQAWIALRRTSIRAPVTGYIAKRSAQVGVHVEPGTPLLSIVPLNQLWVDANFKELELRNIRIGQPVIIEADIYGGKVEYHGKVAGLAAGTGSAFSLLPAQNATGNWVKVVQRLPVRITLDAQELAKHPLRIGLSTLVTVDTHQRDGSMLGTPMPAAPAYTSQVPVHPVAEGEAIADKIIAKNLVE</sequence>
<dbReference type="RefSeq" id="WP_202636519.1">
    <property type="nucleotide sequence ID" value="NZ_CP010554.1"/>
</dbReference>
<dbReference type="SUPFAM" id="SSF111369">
    <property type="entry name" value="HlyD-like secretion proteins"/>
    <property type="match status" value="1"/>
</dbReference>
<dbReference type="Proteomes" id="UP000061603">
    <property type="component" value="Chromosome"/>
</dbReference>
<keyword evidence="4" id="KW-1003">Cell membrane</keyword>
<dbReference type="AlphaFoldDB" id="A0A0C5J899"/>
<evidence type="ECO:0000256" key="4">
    <source>
        <dbReference type="ARBA" id="ARBA00022475"/>
    </source>
</evidence>
<dbReference type="STRING" id="1565605.PG1C_06080"/>
<accession>A0A0C5J899</accession>
<evidence type="ECO:0000256" key="2">
    <source>
        <dbReference type="ARBA" id="ARBA00009477"/>
    </source>
</evidence>
<dbReference type="GO" id="GO:0005886">
    <property type="term" value="C:plasma membrane"/>
    <property type="evidence" value="ECO:0007669"/>
    <property type="project" value="UniProtKB-SubCell"/>
</dbReference>
<proteinExistence type="inferred from homology"/>
<feature type="domain" description="Multidrug export protein EmrA/FarA alpha-helical hairpin" evidence="10">
    <location>
        <begin position="90"/>
        <end position="210"/>
    </location>
</feature>
<evidence type="ECO:0000259" key="10">
    <source>
        <dbReference type="Pfam" id="PF25885"/>
    </source>
</evidence>
<dbReference type="FunFam" id="2.40.30.170:FF:000003">
    <property type="entry name" value="Multidrug resistance protein A"/>
    <property type="match status" value="1"/>
</dbReference>
<dbReference type="PANTHER" id="PTHR30386:SF19">
    <property type="entry name" value="MULTIDRUG EXPORT PROTEIN EMRA-RELATED"/>
    <property type="match status" value="1"/>
</dbReference>
<dbReference type="GO" id="GO:0046677">
    <property type="term" value="P:response to antibiotic"/>
    <property type="evidence" value="ECO:0007669"/>
    <property type="project" value="UniProtKB-ARBA"/>
</dbReference>
<comment type="subcellular location">
    <subcellularLocation>
        <location evidence="1">Cell inner membrane</location>
        <topology evidence="1">Single-pass membrane protein</topology>
    </subcellularLocation>
</comment>
<dbReference type="GO" id="GO:0015721">
    <property type="term" value="P:bile acid and bile salt transport"/>
    <property type="evidence" value="ECO:0007669"/>
    <property type="project" value="UniProtKB-ARBA"/>
</dbReference>
<dbReference type="GO" id="GO:1990961">
    <property type="term" value="P:xenobiotic detoxification by transmembrane export across the plasma membrane"/>
    <property type="evidence" value="ECO:0007669"/>
    <property type="project" value="UniProtKB-ARBA"/>
</dbReference>
<evidence type="ECO:0000313" key="12">
    <source>
        <dbReference type="EMBL" id="AJP48145.1"/>
    </source>
</evidence>
<keyword evidence="6 9" id="KW-0812">Transmembrane</keyword>
<feature type="domain" description="p-hydroxybenzoic acid efflux pump subunit AaeA-like beta-barrel" evidence="11">
    <location>
        <begin position="247"/>
        <end position="337"/>
    </location>
</feature>
<evidence type="ECO:0000256" key="6">
    <source>
        <dbReference type="ARBA" id="ARBA00022692"/>
    </source>
</evidence>
<keyword evidence="5" id="KW-0997">Cell inner membrane</keyword>
<evidence type="ECO:0000256" key="8">
    <source>
        <dbReference type="ARBA" id="ARBA00023136"/>
    </source>
</evidence>
<dbReference type="InterPro" id="IPR058633">
    <property type="entry name" value="EmrA/FarA_HH"/>
</dbReference>
<dbReference type="Pfam" id="PF25963">
    <property type="entry name" value="Beta-barrel_AAEA"/>
    <property type="match status" value="1"/>
</dbReference>
<dbReference type="PATRIC" id="fig|1565605.3.peg.1278"/>
<dbReference type="PANTHER" id="PTHR30386">
    <property type="entry name" value="MEMBRANE FUSION SUBUNIT OF EMRAB-TOLC MULTIDRUG EFFLUX PUMP"/>
    <property type="match status" value="1"/>
</dbReference>
<dbReference type="HOGENOM" id="CLU_018816_15_0_4"/>
<protein>
    <submittedName>
        <fullName evidence="12">Hemolysin D</fullName>
    </submittedName>
</protein>
<dbReference type="KEGG" id="rbu:PG1C_06080"/>
<gene>
    <name evidence="12" type="ORF">PG1C_06080</name>
</gene>
<name>A0A0C5J899_9PROT</name>
<evidence type="ECO:0000256" key="3">
    <source>
        <dbReference type="ARBA" id="ARBA00022448"/>
    </source>
</evidence>
<evidence type="ECO:0000313" key="13">
    <source>
        <dbReference type="Proteomes" id="UP000061603"/>
    </source>
</evidence>
<evidence type="ECO:0000256" key="7">
    <source>
        <dbReference type="ARBA" id="ARBA00022989"/>
    </source>
</evidence>
<dbReference type="EMBL" id="CP010554">
    <property type="protein sequence ID" value="AJP48145.1"/>
    <property type="molecule type" value="Genomic_DNA"/>
</dbReference>
<keyword evidence="7 9" id="KW-1133">Transmembrane helix</keyword>